<evidence type="ECO:0000313" key="1">
    <source>
        <dbReference type="EMBL" id="MCX2937810.1"/>
    </source>
</evidence>
<dbReference type="RefSeq" id="WP_265997469.1">
    <property type="nucleotide sequence ID" value="NZ_JAPJDN010000010.1"/>
</dbReference>
<evidence type="ECO:0000313" key="2">
    <source>
        <dbReference type="Proteomes" id="UP001300745"/>
    </source>
</evidence>
<keyword evidence="2" id="KW-1185">Reference proteome</keyword>
<dbReference type="EMBL" id="JAPJDO010000010">
    <property type="protein sequence ID" value="MCX2937810.1"/>
    <property type="molecule type" value="Genomic_DNA"/>
</dbReference>
<accession>A0ABT3SFY5</accession>
<proteinExistence type="predicted"/>
<gene>
    <name evidence="1" type="ORF">ORI27_13960</name>
</gene>
<name>A0ABT3SFY5_9MYCO</name>
<organism evidence="1 2">
    <name type="scientific">Mycobacterium pinniadriaticum</name>
    <dbReference type="NCBI Taxonomy" id="2994102"/>
    <lineage>
        <taxon>Bacteria</taxon>
        <taxon>Bacillati</taxon>
        <taxon>Actinomycetota</taxon>
        <taxon>Actinomycetes</taxon>
        <taxon>Mycobacteriales</taxon>
        <taxon>Mycobacteriaceae</taxon>
        <taxon>Mycobacterium</taxon>
    </lineage>
</organism>
<protein>
    <submittedName>
        <fullName evidence="1">Uncharacterized protein</fullName>
    </submittedName>
</protein>
<sequence>MENFALYHWAPATRRKQIVRYGLRPGSLSSCGEWKPPYVCLADSPLLAWQLIGRHRPQIREWDLWWTSGAAVFPYETIPFDNGDVREYRVYHRVYKRDLWMVGSRINEHHTPS</sequence>
<comment type="caution">
    <text evidence="1">The sequence shown here is derived from an EMBL/GenBank/DDBJ whole genome shotgun (WGS) entry which is preliminary data.</text>
</comment>
<reference evidence="1 2" key="1">
    <citation type="submission" date="2022-11" db="EMBL/GenBank/DDBJ databases">
        <title>Mycobacterium sp. nov.</title>
        <authorList>
            <person name="Papic B."/>
            <person name="Spicic S."/>
            <person name="Duvnjak S."/>
        </authorList>
    </citation>
    <scope>NUCLEOTIDE SEQUENCE [LARGE SCALE GENOMIC DNA]</scope>
    <source>
        <strain evidence="1 2">CVI_P4</strain>
    </source>
</reference>
<dbReference type="Proteomes" id="UP001300745">
    <property type="component" value="Unassembled WGS sequence"/>
</dbReference>